<gene>
    <name evidence="13" type="primary">Siah1b_3</name>
    <name evidence="13" type="ORF">B7P43_G09256</name>
</gene>
<comment type="domain">
    <text evidence="10">The RING-type zinc finger domain is essential for ubiquitin ligase activity.</text>
</comment>
<evidence type="ECO:0000256" key="1">
    <source>
        <dbReference type="ARBA" id="ARBA00000900"/>
    </source>
</evidence>
<reference evidence="13 14" key="1">
    <citation type="submission" date="2017-12" db="EMBL/GenBank/DDBJ databases">
        <title>Hemimetabolous genomes reveal molecular basis of termite eusociality.</title>
        <authorList>
            <person name="Harrison M.C."/>
            <person name="Jongepier E."/>
            <person name="Robertson H.M."/>
            <person name="Arning N."/>
            <person name="Bitard-Feildel T."/>
            <person name="Chao H."/>
            <person name="Childers C.P."/>
            <person name="Dinh H."/>
            <person name="Doddapaneni H."/>
            <person name="Dugan S."/>
            <person name="Gowin J."/>
            <person name="Greiner C."/>
            <person name="Han Y."/>
            <person name="Hu H."/>
            <person name="Hughes D.S.T."/>
            <person name="Huylmans A.-K."/>
            <person name="Kemena C."/>
            <person name="Kremer L.P.M."/>
            <person name="Lee S.L."/>
            <person name="Lopez-Ezquerra A."/>
            <person name="Mallet L."/>
            <person name="Monroy-Kuhn J.M."/>
            <person name="Moser A."/>
            <person name="Murali S.C."/>
            <person name="Muzny D.M."/>
            <person name="Otani S."/>
            <person name="Piulachs M.-D."/>
            <person name="Poelchau M."/>
            <person name="Qu J."/>
            <person name="Schaub F."/>
            <person name="Wada-Katsumata A."/>
            <person name="Worley K.C."/>
            <person name="Xie Q."/>
            <person name="Ylla G."/>
            <person name="Poulsen M."/>
            <person name="Gibbs R.A."/>
            <person name="Schal C."/>
            <person name="Richards S."/>
            <person name="Belles X."/>
            <person name="Korb J."/>
            <person name="Bornberg-Bauer E."/>
        </authorList>
    </citation>
    <scope>NUCLEOTIDE SEQUENCE [LARGE SCALE GENOMIC DNA]</scope>
    <source>
        <tissue evidence="13">Whole body</tissue>
    </source>
</reference>
<dbReference type="GO" id="GO:0061630">
    <property type="term" value="F:ubiquitin protein ligase activity"/>
    <property type="evidence" value="ECO:0007669"/>
    <property type="project" value="UniProtKB-EC"/>
</dbReference>
<dbReference type="PANTHER" id="PTHR45877:SF2">
    <property type="entry name" value="E3 UBIQUITIN-PROTEIN LIGASE SINA-RELATED"/>
    <property type="match status" value="1"/>
</dbReference>
<feature type="domain" description="SIAH-type" evidence="12">
    <location>
        <begin position="66"/>
        <end position="126"/>
    </location>
</feature>
<protein>
    <recommendedName>
        <fullName evidence="10">E3 ubiquitin-protein ligase</fullName>
        <ecNumber evidence="10">2.3.2.27</ecNumber>
    </recommendedName>
</protein>
<keyword evidence="7 10" id="KW-0833">Ubl conjugation pathway</keyword>
<dbReference type="SUPFAM" id="SSF49599">
    <property type="entry name" value="TRAF domain-like"/>
    <property type="match status" value="1"/>
</dbReference>
<dbReference type="EMBL" id="NEVH01011196">
    <property type="protein sequence ID" value="PNF31834.1"/>
    <property type="molecule type" value="Genomic_DNA"/>
</dbReference>
<keyword evidence="8 10" id="KW-0862">Zinc</keyword>
<dbReference type="InterPro" id="IPR001841">
    <property type="entry name" value="Znf_RING"/>
</dbReference>
<evidence type="ECO:0000256" key="2">
    <source>
        <dbReference type="ARBA" id="ARBA00004906"/>
    </source>
</evidence>
<comment type="similarity">
    <text evidence="3 10">Belongs to the SINA (Seven in absentia) family.</text>
</comment>
<dbReference type="Gene3D" id="3.30.40.10">
    <property type="entry name" value="Zinc/RING finger domain, C3HC4 (zinc finger)"/>
    <property type="match status" value="2"/>
</dbReference>
<feature type="domain" description="RING-type" evidence="11">
    <location>
        <begin position="14"/>
        <end position="49"/>
    </location>
</feature>
<comment type="function">
    <text evidence="10">E3 ubiquitin-protein ligase that mediates ubiquitination and subsequent proteasomal degradation of target proteins. E3 ubiquitin ligases accept ubiquitin from an E2 ubiquitin-conjugating enzyme in the form of a thioester and then directly transfers the ubiquitin to targeted substrates.</text>
</comment>
<dbReference type="Gene3D" id="2.60.210.10">
    <property type="entry name" value="Apoptosis, Tumor Necrosis Factor Receptor Associated Protein 2, Chain A"/>
    <property type="match status" value="1"/>
</dbReference>
<evidence type="ECO:0000256" key="10">
    <source>
        <dbReference type="RuleBase" id="RU201113"/>
    </source>
</evidence>
<dbReference type="STRING" id="105785.A0A2J7QTD9"/>
<dbReference type="GO" id="GO:0016567">
    <property type="term" value="P:protein ubiquitination"/>
    <property type="evidence" value="ECO:0007669"/>
    <property type="project" value="UniProtKB-UniPathway"/>
</dbReference>
<dbReference type="Proteomes" id="UP000235965">
    <property type="component" value="Unassembled WGS sequence"/>
</dbReference>
<organism evidence="13 14">
    <name type="scientific">Cryptotermes secundus</name>
    <dbReference type="NCBI Taxonomy" id="105785"/>
    <lineage>
        <taxon>Eukaryota</taxon>
        <taxon>Metazoa</taxon>
        <taxon>Ecdysozoa</taxon>
        <taxon>Arthropoda</taxon>
        <taxon>Hexapoda</taxon>
        <taxon>Insecta</taxon>
        <taxon>Pterygota</taxon>
        <taxon>Neoptera</taxon>
        <taxon>Polyneoptera</taxon>
        <taxon>Dictyoptera</taxon>
        <taxon>Blattodea</taxon>
        <taxon>Blattoidea</taxon>
        <taxon>Termitoidae</taxon>
        <taxon>Kalotermitidae</taxon>
        <taxon>Cryptotermitinae</taxon>
        <taxon>Cryptotermes</taxon>
    </lineage>
</organism>
<dbReference type="GO" id="GO:0031624">
    <property type="term" value="F:ubiquitin conjugating enzyme binding"/>
    <property type="evidence" value="ECO:0007669"/>
    <property type="project" value="TreeGrafter"/>
</dbReference>
<dbReference type="GO" id="GO:0005737">
    <property type="term" value="C:cytoplasm"/>
    <property type="evidence" value="ECO:0007669"/>
    <property type="project" value="InterPro"/>
</dbReference>
<dbReference type="PROSITE" id="PS50089">
    <property type="entry name" value="ZF_RING_2"/>
    <property type="match status" value="1"/>
</dbReference>
<dbReference type="PANTHER" id="PTHR45877">
    <property type="entry name" value="E3 UBIQUITIN-PROTEIN LIGASE SIAH2"/>
    <property type="match status" value="1"/>
</dbReference>
<dbReference type="GO" id="GO:0043161">
    <property type="term" value="P:proteasome-mediated ubiquitin-dependent protein catabolic process"/>
    <property type="evidence" value="ECO:0007669"/>
    <property type="project" value="TreeGrafter"/>
</dbReference>
<dbReference type="InterPro" id="IPR004162">
    <property type="entry name" value="SINA-like_animal"/>
</dbReference>
<evidence type="ECO:0000256" key="8">
    <source>
        <dbReference type="ARBA" id="ARBA00022833"/>
    </source>
</evidence>
<dbReference type="AlphaFoldDB" id="A0A2J7QTD9"/>
<evidence type="ECO:0000313" key="13">
    <source>
        <dbReference type="EMBL" id="PNF31834.1"/>
    </source>
</evidence>
<keyword evidence="6 9" id="KW-0863">Zinc-finger</keyword>
<dbReference type="Pfam" id="PF03145">
    <property type="entry name" value="Sina_TRAF"/>
    <property type="match status" value="1"/>
</dbReference>
<dbReference type="Pfam" id="PF21362">
    <property type="entry name" value="Sina_RING"/>
    <property type="match status" value="1"/>
</dbReference>
<dbReference type="InParanoid" id="A0A2J7QTD9"/>
<dbReference type="InterPro" id="IPR018121">
    <property type="entry name" value="7-in-absentia-prot_TRAF-dom"/>
</dbReference>
<keyword evidence="5 10" id="KW-0479">Metal-binding</keyword>
<evidence type="ECO:0000256" key="4">
    <source>
        <dbReference type="ARBA" id="ARBA00022679"/>
    </source>
</evidence>
<comment type="domain">
    <text evidence="10">The SBD domain (substrate-binding domain) mediates the interaction with substrate proteins. It is related to the TRAF family.</text>
</comment>
<keyword evidence="14" id="KW-1185">Reference proteome</keyword>
<dbReference type="InterPro" id="IPR008974">
    <property type="entry name" value="TRAF-like"/>
</dbReference>
<evidence type="ECO:0000259" key="11">
    <source>
        <dbReference type="PROSITE" id="PS50089"/>
    </source>
</evidence>
<dbReference type="InterPro" id="IPR049548">
    <property type="entry name" value="Sina-like_RING"/>
</dbReference>
<dbReference type="FunFam" id="3.30.40.10:FF:000041">
    <property type="entry name" value="E3 ubiquitin-protein ligase SINAT3"/>
    <property type="match status" value="1"/>
</dbReference>
<proteinExistence type="inferred from homology"/>
<comment type="catalytic activity">
    <reaction evidence="1 10">
        <text>S-ubiquitinyl-[E2 ubiquitin-conjugating enzyme]-L-cysteine + [acceptor protein]-L-lysine = [E2 ubiquitin-conjugating enzyme]-L-cysteine + N(6)-ubiquitinyl-[acceptor protein]-L-lysine.</text>
        <dbReference type="EC" id="2.3.2.27"/>
    </reaction>
</comment>
<dbReference type="UniPathway" id="UPA00143"/>
<name>A0A2J7QTD9_9NEOP</name>
<comment type="pathway">
    <text evidence="2 10">Protein modification; protein ubiquitination.</text>
</comment>
<evidence type="ECO:0000256" key="7">
    <source>
        <dbReference type="ARBA" id="ARBA00022786"/>
    </source>
</evidence>
<evidence type="ECO:0000256" key="9">
    <source>
        <dbReference type="PROSITE-ProRule" id="PRU00455"/>
    </source>
</evidence>
<dbReference type="GO" id="GO:0008270">
    <property type="term" value="F:zinc ion binding"/>
    <property type="evidence" value="ECO:0007669"/>
    <property type="project" value="UniProtKB-KW"/>
</dbReference>
<keyword evidence="4" id="KW-0808">Transferase</keyword>
<dbReference type="EC" id="2.3.2.27" evidence="10"/>
<dbReference type="PROSITE" id="PS51081">
    <property type="entry name" value="ZF_SIAH"/>
    <property type="match status" value="1"/>
</dbReference>
<dbReference type="InterPro" id="IPR013010">
    <property type="entry name" value="Znf_SIAH"/>
</dbReference>
<evidence type="ECO:0000259" key="12">
    <source>
        <dbReference type="PROSITE" id="PS51081"/>
    </source>
</evidence>
<comment type="caution">
    <text evidence="13">The sequence shown here is derived from an EMBL/GenBank/DDBJ whole genome shotgun (WGS) entry which is preliminary data.</text>
</comment>
<dbReference type="OrthoDB" id="941555at2759"/>
<dbReference type="InterPro" id="IPR013083">
    <property type="entry name" value="Znf_RING/FYVE/PHD"/>
</dbReference>
<evidence type="ECO:0000256" key="5">
    <source>
        <dbReference type="ARBA" id="ARBA00022723"/>
    </source>
</evidence>
<accession>A0A2J7QTD9</accession>
<dbReference type="SUPFAM" id="SSF57850">
    <property type="entry name" value="RING/U-box"/>
    <property type="match status" value="1"/>
</dbReference>
<dbReference type="Pfam" id="PF21361">
    <property type="entry name" value="Sina_ZnF"/>
    <property type="match status" value="1"/>
</dbReference>
<evidence type="ECO:0000313" key="14">
    <source>
        <dbReference type="Proteomes" id="UP000235965"/>
    </source>
</evidence>
<evidence type="ECO:0000256" key="6">
    <source>
        <dbReference type="ARBA" id="ARBA00022771"/>
    </source>
</evidence>
<sequence>MATVQEDLASEFQCPVCCNYIQTPILQCPNGHVICTNCRLKFTCCPICRARLGNSRNLLVEKITRTLKLPCNYSTSGCAVALLHTERRAHEETCEFRPCPCPFPEDGCKWQGSLEDVAPHLKKSHRFIGDIEDKVFHLSISEINEPRPAVWFHMLSRFGYNFIVVFCKPNAVDGREQYFVTIQLIGSRTQSENFTYRLELKGQRRRLLWEATTRSIQEGDFSTIMNSDCLLLNLCTVKEFADNGKLSFDVSISMV</sequence>
<evidence type="ECO:0000256" key="3">
    <source>
        <dbReference type="ARBA" id="ARBA00009119"/>
    </source>
</evidence>